<evidence type="ECO:0000256" key="1">
    <source>
        <dbReference type="ARBA" id="ARBA00004496"/>
    </source>
</evidence>
<dbReference type="InterPro" id="IPR002078">
    <property type="entry name" value="Sigma_54_int"/>
</dbReference>
<dbReference type="GO" id="GO:0005524">
    <property type="term" value="F:ATP binding"/>
    <property type="evidence" value="ECO:0007669"/>
    <property type="project" value="UniProtKB-KW"/>
</dbReference>
<keyword evidence="3" id="KW-0963">Cytoplasm</keyword>
<dbReference type="SUPFAM" id="SSF46689">
    <property type="entry name" value="Homeodomain-like"/>
    <property type="match status" value="1"/>
</dbReference>
<accession>A0A0M1VWC9</accession>
<dbReference type="GeneID" id="79799117"/>
<evidence type="ECO:0000256" key="10">
    <source>
        <dbReference type="ARBA" id="ARBA00023125"/>
    </source>
</evidence>
<dbReference type="Pfam" id="PF25601">
    <property type="entry name" value="AAA_lid_14"/>
    <property type="match status" value="1"/>
</dbReference>
<dbReference type="AlphaFoldDB" id="A0A0M1VWC9"/>
<dbReference type="Gene3D" id="3.40.50.300">
    <property type="entry name" value="P-loop containing nucleotide triphosphate hydrolases"/>
    <property type="match status" value="1"/>
</dbReference>
<protein>
    <recommendedName>
        <fullName evidence="2">DNA-binding transcriptional regulator NtrC</fullName>
    </recommendedName>
    <alternativeName>
        <fullName evidence="14">Nitrogen regulation protein NR(I)</fullName>
    </alternativeName>
    <alternativeName>
        <fullName evidence="15">Nitrogen regulator I</fullName>
    </alternativeName>
</protein>
<evidence type="ECO:0000256" key="7">
    <source>
        <dbReference type="ARBA" id="ARBA00022840"/>
    </source>
</evidence>
<evidence type="ECO:0000259" key="17">
    <source>
        <dbReference type="PROSITE" id="PS50045"/>
    </source>
</evidence>
<keyword evidence="10" id="KW-0238">DNA-binding</keyword>
<dbReference type="InterPro" id="IPR003593">
    <property type="entry name" value="AAA+_ATPase"/>
</dbReference>
<dbReference type="SUPFAM" id="SSF52540">
    <property type="entry name" value="P-loop containing nucleoside triphosphate hydrolases"/>
    <property type="match status" value="1"/>
</dbReference>
<evidence type="ECO:0000256" key="15">
    <source>
        <dbReference type="ARBA" id="ARBA00031910"/>
    </source>
</evidence>
<evidence type="ECO:0000256" key="12">
    <source>
        <dbReference type="ARBA" id="ARBA00023163"/>
    </source>
</evidence>
<dbReference type="PRINTS" id="PR01590">
    <property type="entry name" value="HTHFIS"/>
</dbReference>
<dbReference type="Proteomes" id="UP000004925">
    <property type="component" value="Unassembled WGS sequence"/>
</dbReference>
<evidence type="ECO:0000256" key="9">
    <source>
        <dbReference type="ARBA" id="ARBA00023015"/>
    </source>
</evidence>
<proteinExistence type="predicted"/>
<dbReference type="CDD" id="cd00009">
    <property type="entry name" value="AAA"/>
    <property type="match status" value="1"/>
</dbReference>
<keyword evidence="13" id="KW-0535">Nitrogen fixation</keyword>
<feature type="domain" description="Response regulatory" evidence="18">
    <location>
        <begin position="1"/>
        <end position="114"/>
    </location>
</feature>
<dbReference type="InterPro" id="IPR011006">
    <property type="entry name" value="CheY-like_superfamily"/>
</dbReference>
<evidence type="ECO:0000259" key="18">
    <source>
        <dbReference type="PROSITE" id="PS50110"/>
    </source>
</evidence>
<dbReference type="PANTHER" id="PTHR32071:SF95">
    <property type="entry name" value="DNA-BINDING TRANSCRIPTIONAL REGULATOR NTRC"/>
    <property type="match status" value="1"/>
</dbReference>
<reference evidence="19 20" key="1">
    <citation type="submission" date="2011-10" db="EMBL/GenBank/DDBJ databases">
        <title>The Genome Sequence of Fusobacterium sp. 4_1_13.</title>
        <authorList>
            <consortium name="The Broad Institute Genome Sequencing Platform"/>
            <person name="Earl A."/>
            <person name="Ward D."/>
            <person name="Feldgarden M."/>
            <person name="Gevers D."/>
            <person name="Strauss J."/>
            <person name="Ambrose C."/>
            <person name="Allen-Vercoe E."/>
            <person name="Young S.K."/>
            <person name="Zeng Q."/>
            <person name="Gargeya S."/>
            <person name="Fitzgerald M."/>
            <person name="Haas B."/>
            <person name="Abouelleil A."/>
            <person name="Alvarado L."/>
            <person name="Arachchi H.M."/>
            <person name="Berlin A."/>
            <person name="Brown A."/>
            <person name="Chapman S.B."/>
            <person name="Chen Z."/>
            <person name="Dunbar C."/>
            <person name="Freedman E."/>
            <person name="Gearin G."/>
            <person name="Goldberg J."/>
            <person name="Griggs A."/>
            <person name="Gujja S."/>
            <person name="Heiman D."/>
            <person name="Howarth C."/>
            <person name="Larson L."/>
            <person name="Lui A."/>
            <person name="MacDonald P.J."/>
            <person name="Montmayeur A."/>
            <person name="Murphy C."/>
            <person name="Neiman D."/>
            <person name="Pearson M."/>
            <person name="Priest M."/>
            <person name="Roberts A."/>
            <person name="Saif S."/>
            <person name="Shea T."/>
            <person name="Shenoy N."/>
            <person name="Sisk P."/>
            <person name="Stolte C."/>
            <person name="Sykes S."/>
            <person name="Wortman J."/>
            <person name="Nusbaum C."/>
            <person name="Birren B."/>
        </authorList>
    </citation>
    <scope>NUCLEOTIDE SEQUENCE [LARGE SCALE GENOMIC DNA]</scope>
    <source>
        <strain evidence="19 20">4_1_13</strain>
    </source>
</reference>
<keyword evidence="9" id="KW-0805">Transcription regulation</keyword>
<dbReference type="GO" id="GO:0005737">
    <property type="term" value="C:cytoplasm"/>
    <property type="evidence" value="ECO:0007669"/>
    <property type="project" value="UniProtKB-SubCell"/>
</dbReference>
<evidence type="ECO:0000313" key="19">
    <source>
        <dbReference type="EMBL" id="EEO40990.1"/>
    </source>
</evidence>
<keyword evidence="5 16" id="KW-0597">Phosphoprotein</keyword>
<dbReference type="Gene3D" id="1.10.10.60">
    <property type="entry name" value="Homeodomain-like"/>
    <property type="match status" value="1"/>
</dbReference>
<keyword evidence="4" id="KW-0678">Repressor</keyword>
<dbReference type="InterPro" id="IPR027417">
    <property type="entry name" value="P-loop_NTPase"/>
</dbReference>
<comment type="caution">
    <text evidence="19">The sequence shown here is derived from an EMBL/GenBank/DDBJ whole genome shotgun (WGS) entry which is preliminary data.</text>
</comment>
<keyword evidence="12" id="KW-0804">Transcription</keyword>
<evidence type="ECO:0000256" key="6">
    <source>
        <dbReference type="ARBA" id="ARBA00022741"/>
    </source>
</evidence>
<dbReference type="EMBL" id="ACDE02000023">
    <property type="protein sequence ID" value="EEO40990.1"/>
    <property type="molecule type" value="Genomic_DNA"/>
</dbReference>
<evidence type="ECO:0000256" key="8">
    <source>
        <dbReference type="ARBA" id="ARBA00023012"/>
    </source>
</evidence>
<dbReference type="Gene3D" id="1.10.8.60">
    <property type="match status" value="1"/>
</dbReference>
<dbReference type="PANTHER" id="PTHR32071">
    <property type="entry name" value="TRANSCRIPTIONAL REGULATORY PROTEIN"/>
    <property type="match status" value="1"/>
</dbReference>
<dbReference type="SUPFAM" id="SSF52172">
    <property type="entry name" value="CheY-like"/>
    <property type="match status" value="1"/>
</dbReference>
<dbReference type="eggNOG" id="COG2204">
    <property type="taxonomic scope" value="Bacteria"/>
</dbReference>
<dbReference type="Gene3D" id="3.40.50.2300">
    <property type="match status" value="1"/>
</dbReference>
<evidence type="ECO:0000256" key="4">
    <source>
        <dbReference type="ARBA" id="ARBA00022491"/>
    </source>
</evidence>
<comment type="subcellular location">
    <subcellularLocation>
        <location evidence="1">Cytoplasm</location>
    </subcellularLocation>
</comment>
<keyword evidence="11" id="KW-0010">Activator</keyword>
<feature type="modified residue" description="4-aspartylphosphate" evidence="16">
    <location>
        <position position="48"/>
    </location>
</feature>
<evidence type="ECO:0000256" key="13">
    <source>
        <dbReference type="ARBA" id="ARBA00023231"/>
    </source>
</evidence>
<keyword evidence="8" id="KW-0902">Two-component regulatory system</keyword>
<evidence type="ECO:0000256" key="3">
    <source>
        <dbReference type="ARBA" id="ARBA00022490"/>
    </source>
</evidence>
<keyword evidence="6" id="KW-0547">Nucleotide-binding</keyword>
<dbReference type="HOGENOM" id="CLU_000445_0_6_0"/>
<evidence type="ECO:0000256" key="11">
    <source>
        <dbReference type="ARBA" id="ARBA00023159"/>
    </source>
</evidence>
<sequence length="464" mass="52927">MLLLGFRLDNDLKLEFENNFENDLVFVENIMSFMEAIKSRKYEAIVIDERNSKEDALINLILKVIEVQKRAVIIILGETSNWRIIAGSIKAGAYDYILKPELPRTIVRIVEKSVRDYKGLVEKVDKTKSTGEKLIGRSKLMIDLYKVIGKVANNSAPVLVTGERGTGKTSVAKAIHQFSNVYDKPLISINCNSYRANLLERKLFGYEKGSFEGAAFSQYGELEKAEGGILHLANIESLSLDMQSKILFLLEENKFLRLGGMEPINAFVRIIASTSVNLEELIEKGLFIDELYRKLKVLEIDIPNLKERKEDIPFIIDHYMAECNQEMNKNIKGVTKIALKKIMRYDWPGNVNELKNAIKYAVAMCRGSSILIEDLPPNVVGEKILNGKEESKAVSIENLVKNEINQLRSKNKKRDYYFEIISKIEKEIIKQVLEITNGKKVETAEILGITRNTLRTKMNYYDLE</sequence>
<gene>
    <name evidence="19" type="ORF">FSCG_01703</name>
</gene>
<dbReference type="Pfam" id="PF02954">
    <property type="entry name" value="HTH_8"/>
    <property type="match status" value="1"/>
</dbReference>
<evidence type="ECO:0000313" key="20">
    <source>
        <dbReference type="Proteomes" id="UP000004925"/>
    </source>
</evidence>
<evidence type="ECO:0000256" key="16">
    <source>
        <dbReference type="PROSITE-ProRule" id="PRU00169"/>
    </source>
</evidence>
<dbReference type="SMART" id="SM00382">
    <property type="entry name" value="AAA"/>
    <property type="match status" value="1"/>
</dbReference>
<dbReference type="GO" id="GO:0006355">
    <property type="term" value="P:regulation of DNA-templated transcription"/>
    <property type="evidence" value="ECO:0007669"/>
    <property type="project" value="InterPro"/>
</dbReference>
<dbReference type="GO" id="GO:0043565">
    <property type="term" value="F:sequence-specific DNA binding"/>
    <property type="evidence" value="ECO:0007669"/>
    <property type="project" value="InterPro"/>
</dbReference>
<dbReference type="GO" id="GO:0000160">
    <property type="term" value="P:phosphorelay signal transduction system"/>
    <property type="evidence" value="ECO:0007669"/>
    <property type="project" value="UniProtKB-KW"/>
</dbReference>
<dbReference type="InterPro" id="IPR058031">
    <property type="entry name" value="AAA_lid_NorR"/>
</dbReference>
<name>A0A0M1VWC9_FUSVC</name>
<dbReference type="InterPro" id="IPR002197">
    <property type="entry name" value="HTH_Fis"/>
</dbReference>
<keyword evidence="7" id="KW-0067">ATP-binding</keyword>
<dbReference type="RefSeq" id="WP_005889347.1">
    <property type="nucleotide sequence ID" value="NZ_KQ235738.1"/>
</dbReference>
<dbReference type="InterPro" id="IPR009057">
    <property type="entry name" value="Homeodomain-like_sf"/>
</dbReference>
<evidence type="ECO:0000256" key="5">
    <source>
        <dbReference type="ARBA" id="ARBA00022553"/>
    </source>
</evidence>
<dbReference type="InterPro" id="IPR001789">
    <property type="entry name" value="Sig_transdc_resp-reg_receiver"/>
</dbReference>
<dbReference type="Pfam" id="PF00158">
    <property type="entry name" value="Sigma54_activat"/>
    <property type="match status" value="1"/>
</dbReference>
<feature type="domain" description="Sigma-54 factor interaction" evidence="17">
    <location>
        <begin position="134"/>
        <end position="363"/>
    </location>
</feature>
<evidence type="ECO:0000256" key="14">
    <source>
        <dbReference type="ARBA" id="ARBA00029881"/>
    </source>
</evidence>
<evidence type="ECO:0000256" key="2">
    <source>
        <dbReference type="ARBA" id="ARBA00019059"/>
    </source>
</evidence>
<organism evidence="19 20">
    <name type="scientific">Fusobacterium vincentii 4_1_13</name>
    <dbReference type="NCBI Taxonomy" id="469606"/>
    <lineage>
        <taxon>Bacteria</taxon>
        <taxon>Fusobacteriati</taxon>
        <taxon>Fusobacteriota</taxon>
        <taxon>Fusobacteriia</taxon>
        <taxon>Fusobacteriales</taxon>
        <taxon>Fusobacteriaceae</taxon>
        <taxon>Fusobacterium</taxon>
    </lineage>
</organism>
<dbReference type="PROSITE" id="PS50045">
    <property type="entry name" value="SIGMA54_INTERACT_4"/>
    <property type="match status" value="1"/>
</dbReference>
<dbReference type="PROSITE" id="PS50110">
    <property type="entry name" value="RESPONSE_REGULATORY"/>
    <property type="match status" value="1"/>
</dbReference>